<sequence>MLGKLLKYEIKATARTLLPLYLILFVVTVVNRFLNPFEILENAQGFNIQILVNVLSVILYFTIAFSVMAATFIIMIQRFYKNFLGDEGYLSFTLPVETWKHVLSKLLTSMMWIILSILAVIASIIIIADIDSLMSGFSTFLEEIGTTFGSGIYIMLPIYMLSGLTLAILVIYNSISIGHHFQNHKVLASFATFGVFYLFTQIVLVIMLMIYVIMNYGSLAAAPINATTVPNAGILLGTVIAILLLMCIGHFISTNYFLKNKLNLE</sequence>
<feature type="transmembrane region" description="Helical" evidence="1">
    <location>
        <begin position="150"/>
        <end position="175"/>
    </location>
</feature>
<dbReference type="OrthoDB" id="9816138at2"/>
<dbReference type="RefSeq" id="WP_113920150.1">
    <property type="nucleotide sequence ID" value="NZ_QNRX01000005.1"/>
</dbReference>
<evidence type="ECO:0008006" key="4">
    <source>
        <dbReference type="Google" id="ProtNLM"/>
    </source>
</evidence>
<organism evidence="2 3">
    <name type="scientific">Alkalibaculum bacchi</name>
    <dbReference type="NCBI Taxonomy" id="645887"/>
    <lineage>
        <taxon>Bacteria</taxon>
        <taxon>Bacillati</taxon>
        <taxon>Bacillota</taxon>
        <taxon>Clostridia</taxon>
        <taxon>Eubacteriales</taxon>
        <taxon>Eubacteriaceae</taxon>
        <taxon>Alkalibaculum</taxon>
    </lineage>
</organism>
<gene>
    <name evidence="2" type="ORF">DES36_10598</name>
</gene>
<keyword evidence="3" id="KW-1185">Reference proteome</keyword>
<feature type="transmembrane region" description="Helical" evidence="1">
    <location>
        <begin position="234"/>
        <end position="258"/>
    </location>
</feature>
<feature type="transmembrane region" description="Helical" evidence="1">
    <location>
        <begin position="50"/>
        <end position="76"/>
    </location>
</feature>
<protein>
    <recommendedName>
        <fullName evidence="4">ABC-2 family transporter</fullName>
    </recommendedName>
</protein>
<feature type="transmembrane region" description="Helical" evidence="1">
    <location>
        <begin position="110"/>
        <end position="130"/>
    </location>
</feature>
<keyword evidence="1" id="KW-1133">Transmembrane helix</keyword>
<comment type="caution">
    <text evidence="2">The sequence shown here is derived from an EMBL/GenBank/DDBJ whole genome shotgun (WGS) entry which is preliminary data.</text>
</comment>
<keyword evidence="1" id="KW-0812">Transmembrane</keyword>
<reference evidence="2 3" key="1">
    <citation type="submission" date="2018-06" db="EMBL/GenBank/DDBJ databases">
        <title>Genomic Encyclopedia of Type Strains, Phase IV (KMG-IV): sequencing the most valuable type-strain genomes for metagenomic binning, comparative biology and taxonomic classification.</title>
        <authorList>
            <person name="Goeker M."/>
        </authorList>
    </citation>
    <scope>NUCLEOTIDE SEQUENCE [LARGE SCALE GENOMIC DNA]</scope>
    <source>
        <strain evidence="2 3">DSM 22112</strain>
    </source>
</reference>
<keyword evidence="1" id="KW-0472">Membrane</keyword>
<name>A0A366IAF5_9FIRM</name>
<proteinExistence type="predicted"/>
<feature type="transmembrane region" description="Helical" evidence="1">
    <location>
        <begin position="12"/>
        <end position="30"/>
    </location>
</feature>
<feature type="transmembrane region" description="Helical" evidence="1">
    <location>
        <begin position="187"/>
        <end position="214"/>
    </location>
</feature>
<evidence type="ECO:0000256" key="1">
    <source>
        <dbReference type="SAM" id="Phobius"/>
    </source>
</evidence>
<dbReference type="EMBL" id="QNRX01000005">
    <property type="protein sequence ID" value="RBP66717.1"/>
    <property type="molecule type" value="Genomic_DNA"/>
</dbReference>
<accession>A0A366IAF5</accession>
<evidence type="ECO:0000313" key="3">
    <source>
        <dbReference type="Proteomes" id="UP000253490"/>
    </source>
</evidence>
<dbReference type="Proteomes" id="UP000253490">
    <property type="component" value="Unassembled WGS sequence"/>
</dbReference>
<dbReference type="AlphaFoldDB" id="A0A366IAF5"/>
<evidence type="ECO:0000313" key="2">
    <source>
        <dbReference type="EMBL" id="RBP66717.1"/>
    </source>
</evidence>